<evidence type="ECO:0000313" key="3">
    <source>
        <dbReference type="EMBL" id="MEE4023671.1"/>
    </source>
</evidence>
<gene>
    <name evidence="3" type="primary">dctP</name>
    <name evidence="3" type="ORF">V1Y59_11330</name>
</gene>
<dbReference type="PANTHER" id="PTHR33376:SF15">
    <property type="entry name" value="BLL6794 PROTEIN"/>
    <property type="match status" value="1"/>
</dbReference>
<dbReference type="InterPro" id="IPR038404">
    <property type="entry name" value="TRAP_DctP_sf"/>
</dbReference>
<keyword evidence="4" id="KW-1185">Reference proteome</keyword>
<comment type="caution">
    <text evidence="3">The sequence shown here is derived from an EMBL/GenBank/DDBJ whole genome shotgun (WGS) entry which is preliminary data.</text>
</comment>
<dbReference type="Gene3D" id="3.40.190.170">
    <property type="entry name" value="Bacterial extracellular solute-binding protein, family 7"/>
    <property type="match status" value="1"/>
</dbReference>
<dbReference type="PANTHER" id="PTHR33376">
    <property type="match status" value="1"/>
</dbReference>
<sequence length="348" mass="36863">MHLTRPKMVVVGLVAIALALAGCSRETPSDTVTLTFADGFSATHPIGKGGAQPFLTYLQEHGPSVGLEIDYFAAGQLGTAKDALHLLRSGAVDLAPVIPAYLANELPMSSVGELPGLVENTCAATGALMPMVRPGGILYEQEIERQEALPLWGIAIPGYEIFTSDRRIARPADLGGMLIRSFGGVGDRVVAGLGAAPVQISGPDLYEAVARKTVAGALLTTISVAPYGLEDVLGYSTSGANLSSTTVLYSTSQQAWEELDSEQRNVLMEASRVAQQSGCDTLTKVSKEAMDDMAAGGIEITEVAENEQAWDDALEPVRERWVDDLTSVGMPAGDVLDEFQRRLDGENR</sequence>
<feature type="chain" id="PRO_5046159229" evidence="2">
    <location>
        <begin position="22"/>
        <end position="348"/>
    </location>
</feature>
<proteinExistence type="predicted"/>
<evidence type="ECO:0000256" key="1">
    <source>
        <dbReference type="ARBA" id="ARBA00022729"/>
    </source>
</evidence>
<evidence type="ECO:0000313" key="4">
    <source>
        <dbReference type="Proteomes" id="UP001335729"/>
    </source>
</evidence>
<dbReference type="RefSeq" id="WP_330505066.1">
    <property type="nucleotide sequence ID" value="NZ_JAZDUE010000008.1"/>
</dbReference>
<feature type="signal peptide" evidence="2">
    <location>
        <begin position="1"/>
        <end position="21"/>
    </location>
</feature>
<dbReference type="InterPro" id="IPR018389">
    <property type="entry name" value="DctP_fam"/>
</dbReference>
<accession>A0ABU7MUM9</accession>
<keyword evidence="1 2" id="KW-0732">Signal</keyword>
<dbReference type="PROSITE" id="PS51257">
    <property type="entry name" value="PROKAR_LIPOPROTEIN"/>
    <property type="match status" value="1"/>
</dbReference>
<dbReference type="Pfam" id="PF03480">
    <property type="entry name" value="DctP"/>
    <property type="match status" value="1"/>
</dbReference>
<reference evidence="3 4" key="1">
    <citation type="submission" date="2024-01" db="EMBL/GenBank/DDBJ databases">
        <title>Draft genome sequence of Gordonia sp. PKS22-38.</title>
        <authorList>
            <person name="Suphannarot A."/>
            <person name="Mingma R."/>
        </authorList>
    </citation>
    <scope>NUCLEOTIDE SEQUENCE [LARGE SCALE GENOMIC DNA]</scope>
    <source>
        <strain evidence="3 4">PKS22-38</strain>
    </source>
</reference>
<protein>
    <submittedName>
        <fullName evidence="3">TRAP transporter substrate-binding protein DctP</fullName>
    </submittedName>
</protein>
<dbReference type="NCBIfam" id="NF037995">
    <property type="entry name" value="TRAP_S1"/>
    <property type="match status" value="1"/>
</dbReference>
<dbReference type="Proteomes" id="UP001335729">
    <property type="component" value="Unassembled WGS sequence"/>
</dbReference>
<dbReference type="EMBL" id="JAZDUE010000008">
    <property type="protein sequence ID" value="MEE4023671.1"/>
    <property type="molecule type" value="Genomic_DNA"/>
</dbReference>
<name>A0ABU7MUM9_9ACTN</name>
<organism evidence="3 4">
    <name type="scientific">Gordonia prachuapensis</name>
    <dbReference type="NCBI Taxonomy" id="3115651"/>
    <lineage>
        <taxon>Bacteria</taxon>
        <taxon>Bacillati</taxon>
        <taxon>Actinomycetota</taxon>
        <taxon>Actinomycetes</taxon>
        <taxon>Mycobacteriales</taxon>
        <taxon>Gordoniaceae</taxon>
        <taxon>Gordonia</taxon>
    </lineage>
</organism>
<evidence type="ECO:0000256" key="2">
    <source>
        <dbReference type="SAM" id="SignalP"/>
    </source>
</evidence>